<accession>A0AAN8XI04</accession>
<feature type="chain" id="PRO_5042989715" description="Secreted protein" evidence="1">
    <location>
        <begin position="23"/>
        <end position="177"/>
    </location>
</feature>
<sequence>VLTGRCLALLGFLLITVTHVKGEKDTKESEANDDKKITPKISEEKAIGKEKFFVASYYTTTFIALSTITSQVPYYCVQTSANQGCQGRRLLRRKRRLSIDENVQDVNPLSSLDEAGASVAPAKDGVADPKSEKFFFTVWKTSTSTATVISTSTNKQVTISFSAWCTYAGFTTLPLCG</sequence>
<dbReference type="AlphaFoldDB" id="A0AAN8XI04"/>
<organism evidence="2 3">
    <name type="scientific">Halocaridina rubra</name>
    <name type="common">Hawaiian red shrimp</name>
    <dbReference type="NCBI Taxonomy" id="373956"/>
    <lineage>
        <taxon>Eukaryota</taxon>
        <taxon>Metazoa</taxon>
        <taxon>Ecdysozoa</taxon>
        <taxon>Arthropoda</taxon>
        <taxon>Crustacea</taxon>
        <taxon>Multicrustacea</taxon>
        <taxon>Malacostraca</taxon>
        <taxon>Eumalacostraca</taxon>
        <taxon>Eucarida</taxon>
        <taxon>Decapoda</taxon>
        <taxon>Pleocyemata</taxon>
        <taxon>Caridea</taxon>
        <taxon>Atyoidea</taxon>
        <taxon>Atyidae</taxon>
        <taxon>Halocaridina</taxon>
    </lineage>
</organism>
<dbReference type="EMBL" id="JAXCGZ010006746">
    <property type="protein sequence ID" value="KAK7079559.1"/>
    <property type="molecule type" value="Genomic_DNA"/>
</dbReference>
<feature type="signal peptide" evidence="1">
    <location>
        <begin position="1"/>
        <end position="22"/>
    </location>
</feature>
<name>A0AAN8XI04_HALRR</name>
<protein>
    <recommendedName>
        <fullName evidence="4">Secreted protein</fullName>
    </recommendedName>
</protein>
<proteinExistence type="predicted"/>
<evidence type="ECO:0000313" key="2">
    <source>
        <dbReference type="EMBL" id="KAK7079559.1"/>
    </source>
</evidence>
<comment type="caution">
    <text evidence="2">The sequence shown here is derived from an EMBL/GenBank/DDBJ whole genome shotgun (WGS) entry which is preliminary data.</text>
</comment>
<keyword evidence="1" id="KW-0732">Signal</keyword>
<evidence type="ECO:0000313" key="3">
    <source>
        <dbReference type="Proteomes" id="UP001381693"/>
    </source>
</evidence>
<evidence type="ECO:0000256" key="1">
    <source>
        <dbReference type="SAM" id="SignalP"/>
    </source>
</evidence>
<evidence type="ECO:0008006" key="4">
    <source>
        <dbReference type="Google" id="ProtNLM"/>
    </source>
</evidence>
<gene>
    <name evidence="2" type="ORF">SK128_000488</name>
</gene>
<feature type="non-terminal residue" evidence="2">
    <location>
        <position position="1"/>
    </location>
</feature>
<reference evidence="2 3" key="1">
    <citation type="submission" date="2023-11" db="EMBL/GenBank/DDBJ databases">
        <title>Halocaridina rubra genome assembly.</title>
        <authorList>
            <person name="Smith C."/>
        </authorList>
    </citation>
    <scope>NUCLEOTIDE SEQUENCE [LARGE SCALE GENOMIC DNA]</scope>
    <source>
        <strain evidence="2">EP-1</strain>
        <tissue evidence="2">Whole</tissue>
    </source>
</reference>
<keyword evidence="3" id="KW-1185">Reference proteome</keyword>
<dbReference type="Proteomes" id="UP001381693">
    <property type="component" value="Unassembled WGS sequence"/>
</dbReference>